<keyword evidence="1" id="KW-0472">Membrane</keyword>
<feature type="transmembrane region" description="Helical" evidence="1">
    <location>
        <begin position="9"/>
        <end position="28"/>
    </location>
</feature>
<accession>V5RAT8</accession>
<feature type="transmembrane region" description="Helical" evidence="1">
    <location>
        <begin position="34"/>
        <end position="56"/>
    </location>
</feature>
<feature type="transmembrane region" description="Helical" evidence="1">
    <location>
        <begin position="190"/>
        <end position="209"/>
    </location>
</feature>
<feature type="transmembrane region" description="Helical" evidence="1">
    <location>
        <begin position="361"/>
        <end position="379"/>
    </location>
</feature>
<organism evidence="2">
    <name type="scientific">Acinetobacter baumannii</name>
    <dbReference type="NCBI Taxonomy" id="470"/>
    <lineage>
        <taxon>Bacteria</taxon>
        <taxon>Pseudomonadati</taxon>
        <taxon>Pseudomonadota</taxon>
        <taxon>Gammaproteobacteria</taxon>
        <taxon>Moraxellales</taxon>
        <taxon>Moraxellaceae</taxon>
        <taxon>Acinetobacter</taxon>
        <taxon>Acinetobacter calcoaceticus/baumannii complex</taxon>
    </lineage>
</organism>
<feature type="transmembrane region" description="Helical" evidence="1">
    <location>
        <begin position="76"/>
        <end position="101"/>
    </location>
</feature>
<evidence type="ECO:0000313" key="2">
    <source>
        <dbReference type="EMBL" id="AHB32411.1"/>
    </source>
</evidence>
<keyword evidence="1" id="KW-1133">Transmembrane helix</keyword>
<reference evidence="2" key="1">
    <citation type="journal article" date="2013" name="PLoS ONE">
        <title>Diversity in the major polysaccharide antigen of Acinetobacter baumannii assessed by DNA sequencing, and development of a molecular serotyping scheme.</title>
        <authorList>
            <person name="Hu D."/>
            <person name="Liu B."/>
            <person name="Dijkshoorn L."/>
            <person name="Wang L."/>
            <person name="Reeves P.R."/>
        </authorList>
    </citation>
    <scope>NUCLEOTIDE SEQUENCE</scope>
    <source>
        <strain evidence="2">LUH5540</strain>
    </source>
</reference>
<keyword evidence="1" id="KW-0812">Transmembrane</keyword>
<name>V5RAT8_ACIBA</name>
<proteinExistence type="predicted"/>
<dbReference type="AlphaFoldDB" id="V5RAT8"/>
<gene>
    <name evidence="2" type="primary">wzy</name>
</gene>
<protein>
    <submittedName>
        <fullName evidence="2">Wzy</fullName>
    </submittedName>
</protein>
<feature type="transmembrane region" description="Helical" evidence="1">
    <location>
        <begin position="311"/>
        <end position="331"/>
    </location>
</feature>
<dbReference type="EMBL" id="KC526902">
    <property type="protein sequence ID" value="AHB32411.1"/>
    <property type="molecule type" value="Genomic_DNA"/>
</dbReference>
<feature type="transmembrane region" description="Helical" evidence="1">
    <location>
        <begin position="113"/>
        <end position="135"/>
    </location>
</feature>
<feature type="transmembrane region" description="Helical" evidence="1">
    <location>
        <begin position="144"/>
        <end position="160"/>
    </location>
</feature>
<sequence length="385" mass="45380">MKNFIINPFFYYCFSFILVILLYTLKWSDLYPSFSLSLSLFIFFTIFFSILLIFFFNKIIQVKRKIIIQPVEKNKVIYLLVFLIVSLIIEFLYHGLIPLFLVAKGIDYDYTQFGIPVFHVFLLSYVTLLGTLYFYRFLIFKKKYYLSIFYFSLIFSLLIVNRGTLIFILLSAIIAYSSINLNISKIFKILFTVFIVIFIFGLLGNLRMISSGYKDEDAIIKIGQASDSYLKTNLPSETFWAYLYMTSPYANLENEVEKREINNQYNWEIFLNYEILPDFISKRTDFENSKSNLLTDELNVRTMYGGAVNKMGFLGALIIYFWYVLSILLTSKLVKSEFFIPMIISLSTLSCFLMFDNVLKFSGFVFQFFILICFSHFKFKQITLL</sequence>
<evidence type="ECO:0000256" key="1">
    <source>
        <dbReference type="SAM" id="Phobius"/>
    </source>
</evidence>